<accession>W4M4K2</accession>
<comment type="similarity">
    <text evidence="2">Belongs to the MoaD family.</text>
</comment>
<dbReference type="InterPro" id="IPR003749">
    <property type="entry name" value="ThiS/MoaD-like"/>
</dbReference>
<organism evidence="4 5">
    <name type="scientific">Candidatus Entotheonella gemina</name>
    <dbReference type="NCBI Taxonomy" id="1429439"/>
    <lineage>
        <taxon>Bacteria</taxon>
        <taxon>Pseudomonadati</taxon>
        <taxon>Nitrospinota/Tectimicrobiota group</taxon>
        <taxon>Candidatus Tectimicrobiota</taxon>
        <taxon>Candidatus Entotheonellia</taxon>
        <taxon>Candidatus Entotheonellales</taxon>
        <taxon>Candidatus Entotheonellaceae</taxon>
        <taxon>Candidatus Entotheonella</taxon>
    </lineage>
</organism>
<sequence>MHIQIKLFALLREIAGTDTVALEVPEAANAGQALHKLSQQHPALQPYLENVRLALKMDFVDAAAHLEEGDELHLIPPVSGGM</sequence>
<evidence type="ECO:0000256" key="2">
    <source>
        <dbReference type="ARBA" id="ARBA00024200"/>
    </source>
</evidence>
<evidence type="ECO:0000313" key="4">
    <source>
        <dbReference type="EMBL" id="ETX05113.1"/>
    </source>
</evidence>
<dbReference type="PANTHER" id="PTHR33359:SF1">
    <property type="entry name" value="MOLYBDOPTERIN SYNTHASE SULFUR CARRIER SUBUNIT"/>
    <property type="match status" value="1"/>
</dbReference>
<evidence type="ECO:0000256" key="3">
    <source>
        <dbReference type="ARBA" id="ARBA00024247"/>
    </source>
</evidence>
<dbReference type="Gene3D" id="3.10.20.30">
    <property type="match status" value="1"/>
</dbReference>
<dbReference type="Pfam" id="PF02597">
    <property type="entry name" value="ThiS"/>
    <property type="match status" value="1"/>
</dbReference>
<dbReference type="GO" id="GO:0006777">
    <property type="term" value="P:Mo-molybdopterin cofactor biosynthetic process"/>
    <property type="evidence" value="ECO:0007669"/>
    <property type="project" value="InterPro"/>
</dbReference>
<dbReference type="EMBL" id="AZHX01001042">
    <property type="protein sequence ID" value="ETX05113.1"/>
    <property type="molecule type" value="Genomic_DNA"/>
</dbReference>
<dbReference type="InterPro" id="IPR016155">
    <property type="entry name" value="Mopterin_synth/thiamin_S_b"/>
</dbReference>
<dbReference type="GO" id="GO:1990133">
    <property type="term" value="C:molybdopterin adenylyltransferase complex"/>
    <property type="evidence" value="ECO:0007669"/>
    <property type="project" value="TreeGrafter"/>
</dbReference>
<dbReference type="Proteomes" id="UP000019140">
    <property type="component" value="Unassembled WGS sequence"/>
</dbReference>
<proteinExistence type="inferred from homology"/>
<dbReference type="AlphaFoldDB" id="W4M4K2"/>
<dbReference type="CDD" id="cd00754">
    <property type="entry name" value="Ubl_MoaD"/>
    <property type="match status" value="1"/>
</dbReference>
<dbReference type="InterPro" id="IPR012675">
    <property type="entry name" value="Beta-grasp_dom_sf"/>
</dbReference>
<evidence type="ECO:0000256" key="1">
    <source>
        <dbReference type="ARBA" id="ARBA00022741"/>
    </source>
</evidence>
<dbReference type="PANTHER" id="PTHR33359">
    <property type="entry name" value="MOLYBDOPTERIN SYNTHASE SULFUR CARRIER SUBUNIT"/>
    <property type="match status" value="1"/>
</dbReference>
<name>W4M4K2_9BACT</name>
<keyword evidence="5" id="KW-1185">Reference proteome</keyword>
<evidence type="ECO:0000313" key="5">
    <source>
        <dbReference type="Proteomes" id="UP000019140"/>
    </source>
</evidence>
<reference evidence="4 5" key="1">
    <citation type="journal article" date="2014" name="Nature">
        <title>An environmental bacterial taxon with a large and distinct metabolic repertoire.</title>
        <authorList>
            <person name="Wilson M.C."/>
            <person name="Mori T."/>
            <person name="Ruckert C."/>
            <person name="Uria A.R."/>
            <person name="Helf M.J."/>
            <person name="Takada K."/>
            <person name="Gernert C."/>
            <person name="Steffens U.A."/>
            <person name="Heycke N."/>
            <person name="Schmitt S."/>
            <person name="Rinke C."/>
            <person name="Helfrich E.J."/>
            <person name="Brachmann A.O."/>
            <person name="Gurgui C."/>
            <person name="Wakimoto T."/>
            <person name="Kracht M."/>
            <person name="Crusemann M."/>
            <person name="Hentschel U."/>
            <person name="Abe I."/>
            <person name="Matsunaga S."/>
            <person name="Kalinowski J."/>
            <person name="Takeyama H."/>
            <person name="Piel J."/>
        </authorList>
    </citation>
    <scope>NUCLEOTIDE SEQUENCE [LARGE SCALE GENOMIC DNA]</scope>
    <source>
        <strain evidence="5">TSY2</strain>
    </source>
</reference>
<dbReference type="HOGENOM" id="CLU_114601_4_3_7"/>
<dbReference type="InterPro" id="IPR044672">
    <property type="entry name" value="MOCS2A"/>
</dbReference>
<dbReference type="SUPFAM" id="SSF54285">
    <property type="entry name" value="MoaD/ThiS"/>
    <property type="match status" value="1"/>
</dbReference>
<dbReference type="UniPathway" id="UPA00344"/>
<protein>
    <recommendedName>
        <fullName evidence="3">Molybdopterin synthase sulfur carrier subunit</fullName>
    </recommendedName>
</protein>
<gene>
    <name evidence="4" type="ORF">ETSY2_24885</name>
</gene>
<dbReference type="GO" id="GO:0000166">
    <property type="term" value="F:nucleotide binding"/>
    <property type="evidence" value="ECO:0007669"/>
    <property type="project" value="UniProtKB-KW"/>
</dbReference>
<keyword evidence="1" id="KW-0547">Nucleotide-binding</keyword>
<comment type="caution">
    <text evidence="4">The sequence shown here is derived from an EMBL/GenBank/DDBJ whole genome shotgun (WGS) entry which is preliminary data.</text>
</comment>